<reference evidence="3 4" key="1">
    <citation type="submission" date="2020-06" db="EMBL/GenBank/DDBJ databases">
        <authorList>
            <person name="Li R."/>
            <person name="Bekaert M."/>
        </authorList>
    </citation>
    <scope>NUCLEOTIDE SEQUENCE [LARGE SCALE GENOMIC DNA]</scope>
    <source>
        <strain evidence="4">wild</strain>
    </source>
</reference>
<dbReference type="InterPro" id="IPR057191">
    <property type="entry name" value="DUF7869"/>
</dbReference>
<name>A0A6J8BMC4_MYTCO</name>
<feature type="domain" description="DUF7869" evidence="2">
    <location>
        <begin position="264"/>
        <end position="315"/>
    </location>
</feature>
<gene>
    <name evidence="3" type="ORF">MCOR_20124</name>
</gene>
<evidence type="ECO:0000313" key="4">
    <source>
        <dbReference type="Proteomes" id="UP000507470"/>
    </source>
</evidence>
<evidence type="ECO:0000256" key="1">
    <source>
        <dbReference type="SAM" id="MobiDB-lite"/>
    </source>
</evidence>
<dbReference type="EMBL" id="CACVKT020003579">
    <property type="protein sequence ID" value="CAC5384491.1"/>
    <property type="molecule type" value="Genomic_DNA"/>
</dbReference>
<sequence>MVTPSTSNFHFHGHAEESNRNSIGVPEKKSSEIHIKRNHQKRRDNTETKLTNVQKTDKTHRQRTNNTKIFLCCPEDTSEQGEKFTKDKFSKLMLDISNMHLDILNYIQNCPNNIKSMPKLGDPLDSCEDYNDETRNLTEEQRSSLTKYLCDNFQQITFQHPDVPSLIYGTITFILTHRPCRPSDSESGQVFDLTQLLEADDNDDTDSGKIENDGLSNVPLINDSIDENNADDTDDNDEDDSLHAVAFMDNFIDEYGDPSPERDAYLSFLLKGHTHEDIDQRFSVISQRLRRVNAMTLLQLQKEIESSFHDKLHQETRWCASNMFYMTLTGTSAMSCKVCQQLESCIGNETPIQIGSSGRGLEYMRLINV</sequence>
<accession>A0A6J8BMC4</accession>
<organism evidence="3 4">
    <name type="scientific">Mytilus coruscus</name>
    <name type="common">Sea mussel</name>
    <dbReference type="NCBI Taxonomy" id="42192"/>
    <lineage>
        <taxon>Eukaryota</taxon>
        <taxon>Metazoa</taxon>
        <taxon>Spiralia</taxon>
        <taxon>Lophotrochozoa</taxon>
        <taxon>Mollusca</taxon>
        <taxon>Bivalvia</taxon>
        <taxon>Autobranchia</taxon>
        <taxon>Pteriomorphia</taxon>
        <taxon>Mytilida</taxon>
        <taxon>Mytiloidea</taxon>
        <taxon>Mytilidae</taxon>
        <taxon>Mytilinae</taxon>
        <taxon>Mytilus</taxon>
    </lineage>
</organism>
<dbReference type="Proteomes" id="UP000507470">
    <property type="component" value="Unassembled WGS sequence"/>
</dbReference>
<keyword evidence="4" id="KW-1185">Reference proteome</keyword>
<feature type="region of interest" description="Disordered" evidence="1">
    <location>
        <begin position="201"/>
        <end position="239"/>
    </location>
</feature>
<feature type="compositionally biased region" description="Basic and acidic residues" evidence="1">
    <location>
        <begin position="26"/>
        <end position="35"/>
    </location>
</feature>
<evidence type="ECO:0000259" key="2">
    <source>
        <dbReference type="Pfam" id="PF25273"/>
    </source>
</evidence>
<protein>
    <recommendedName>
        <fullName evidence="2">DUF7869 domain-containing protein</fullName>
    </recommendedName>
</protein>
<evidence type="ECO:0000313" key="3">
    <source>
        <dbReference type="EMBL" id="CAC5384491.1"/>
    </source>
</evidence>
<proteinExistence type="predicted"/>
<dbReference type="Pfam" id="PF25273">
    <property type="entry name" value="DUF7869"/>
    <property type="match status" value="1"/>
</dbReference>
<feature type="compositionally biased region" description="Acidic residues" evidence="1">
    <location>
        <begin position="224"/>
        <end position="239"/>
    </location>
</feature>
<dbReference type="AlphaFoldDB" id="A0A6J8BMC4"/>
<feature type="region of interest" description="Disordered" evidence="1">
    <location>
        <begin position="1"/>
        <end position="47"/>
    </location>
</feature>